<keyword evidence="1" id="KW-0812">Transmembrane</keyword>
<reference evidence="2" key="1">
    <citation type="submission" date="2020-02" db="EMBL/GenBank/DDBJ databases">
        <authorList>
            <person name="Meier V. D."/>
        </authorList>
    </citation>
    <scope>NUCLEOTIDE SEQUENCE</scope>
    <source>
        <strain evidence="2">AVDCRST_MAG56</strain>
    </source>
</reference>
<dbReference type="InterPro" id="IPR025961">
    <property type="entry name" value="Metal_resist"/>
</dbReference>
<evidence type="ECO:0008006" key="3">
    <source>
        <dbReference type="Google" id="ProtNLM"/>
    </source>
</evidence>
<organism evidence="2">
    <name type="scientific">uncultured Cytophagales bacterium</name>
    <dbReference type="NCBI Taxonomy" id="158755"/>
    <lineage>
        <taxon>Bacteria</taxon>
        <taxon>Pseudomonadati</taxon>
        <taxon>Bacteroidota</taxon>
        <taxon>Sphingobacteriia</taxon>
        <taxon>Sphingobacteriales</taxon>
        <taxon>environmental samples</taxon>
    </lineage>
</organism>
<evidence type="ECO:0000256" key="1">
    <source>
        <dbReference type="SAM" id="Phobius"/>
    </source>
</evidence>
<keyword evidence="1" id="KW-1133">Transmembrane helix</keyword>
<name>A0A6J4H1H3_9SPHI</name>
<feature type="transmembrane region" description="Helical" evidence="1">
    <location>
        <begin position="7"/>
        <end position="30"/>
    </location>
</feature>
<dbReference type="Gene3D" id="1.20.120.1490">
    <property type="match status" value="1"/>
</dbReference>
<sequence length="163" mass="19507">MNDKQKLYWLWAAIGLLLCLNLGTLGWVVLKTQQPRRPNAPNADAYLARRLGFTPGQRSRYQQYRRELRTALQPHEDSLRSLRQELFGRLSQPAVSETYVDALVQRIERQHGQITQLQFRHWQQVRSLCTPGQRPQFDRWMDRLVKTMNRPRQPGRRERRNQF</sequence>
<proteinExistence type="predicted"/>
<dbReference type="EMBL" id="CADCTQ010000001">
    <property type="protein sequence ID" value="CAA9210584.1"/>
    <property type="molecule type" value="Genomic_DNA"/>
</dbReference>
<evidence type="ECO:0000313" key="2">
    <source>
        <dbReference type="EMBL" id="CAA9210584.1"/>
    </source>
</evidence>
<gene>
    <name evidence="2" type="ORF">AVDCRST_MAG56-2324</name>
</gene>
<dbReference type="AlphaFoldDB" id="A0A6J4H1H3"/>
<accession>A0A6J4H1H3</accession>
<protein>
    <recommendedName>
        <fullName evidence="3">Periplasmic heavy metal sensor</fullName>
    </recommendedName>
</protein>
<keyword evidence="1" id="KW-0472">Membrane</keyword>
<dbReference type="Pfam" id="PF13801">
    <property type="entry name" value="Metal_resist"/>
    <property type="match status" value="1"/>
</dbReference>